<organism evidence="2 3">
    <name type="scientific">Sphaeroforma arctica JP610</name>
    <dbReference type="NCBI Taxonomy" id="667725"/>
    <lineage>
        <taxon>Eukaryota</taxon>
        <taxon>Ichthyosporea</taxon>
        <taxon>Ichthyophonida</taxon>
        <taxon>Sphaeroforma</taxon>
    </lineage>
</organism>
<dbReference type="EMBL" id="KQ243000">
    <property type="protein sequence ID" value="KNC76697.1"/>
    <property type="molecule type" value="Genomic_DNA"/>
</dbReference>
<proteinExistence type="predicted"/>
<reference evidence="2 3" key="1">
    <citation type="submission" date="2011-02" db="EMBL/GenBank/DDBJ databases">
        <title>The Genome Sequence of Sphaeroforma arctica JP610.</title>
        <authorList>
            <consortium name="The Broad Institute Genome Sequencing Platform"/>
            <person name="Russ C."/>
            <person name="Cuomo C."/>
            <person name="Young S.K."/>
            <person name="Zeng Q."/>
            <person name="Gargeya S."/>
            <person name="Alvarado L."/>
            <person name="Berlin A."/>
            <person name="Chapman S.B."/>
            <person name="Chen Z."/>
            <person name="Freedman E."/>
            <person name="Gellesch M."/>
            <person name="Goldberg J."/>
            <person name="Griggs A."/>
            <person name="Gujja S."/>
            <person name="Heilman E."/>
            <person name="Heiman D."/>
            <person name="Howarth C."/>
            <person name="Mehta T."/>
            <person name="Neiman D."/>
            <person name="Pearson M."/>
            <person name="Roberts A."/>
            <person name="Saif S."/>
            <person name="Shea T."/>
            <person name="Shenoy N."/>
            <person name="Sisk P."/>
            <person name="Stolte C."/>
            <person name="Sykes S."/>
            <person name="White J."/>
            <person name="Yandava C."/>
            <person name="Burger G."/>
            <person name="Gray M.W."/>
            <person name="Holland P.W.H."/>
            <person name="King N."/>
            <person name="Lang F.B.F."/>
            <person name="Roger A.J."/>
            <person name="Ruiz-Trillo I."/>
            <person name="Haas B."/>
            <person name="Nusbaum C."/>
            <person name="Birren B."/>
        </authorList>
    </citation>
    <scope>NUCLEOTIDE SEQUENCE [LARGE SCALE GENOMIC DNA]</scope>
    <source>
        <strain evidence="2 3">JP610</strain>
    </source>
</reference>
<evidence type="ECO:0000313" key="3">
    <source>
        <dbReference type="Proteomes" id="UP000054560"/>
    </source>
</evidence>
<dbReference type="Proteomes" id="UP000054560">
    <property type="component" value="Unassembled WGS sequence"/>
</dbReference>
<dbReference type="GeneID" id="25911323"/>
<dbReference type="AlphaFoldDB" id="A0A0L0FIT9"/>
<evidence type="ECO:0000313" key="2">
    <source>
        <dbReference type="EMBL" id="KNC76697.1"/>
    </source>
</evidence>
<accession>A0A0L0FIT9</accession>
<protein>
    <submittedName>
        <fullName evidence="2">Uncharacterized protein</fullName>
    </submittedName>
</protein>
<feature type="region of interest" description="Disordered" evidence="1">
    <location>
        <begin position="46"/>
        <end position="77"/>
    </location>
</feature>
<sequence length="217" mass="23569">MINGQQKYEYLVLTHVSSGDDNVLNLVSQTGCAGIVRSLVQRGRSHAAAGTKTTSSRGGVGKISAGGSRRRSVTRSSSINRMRSIATPVKCLRTQTHSTNGINILTQAGKLVSSSRTHRTLHKADSEAFEWKNGHMRAVSLLLNTDDSKFNVVMDPMEALEWAIERGYSGVVSAFARDTKTSVQNLVEPFSMSTVYGLDRSVVSGVHVAMTQSRVRK</sequence>
<gene>
    <name evidence="2" type="ORF">SARC_10819</name>
</gene>
<dbReference type="RefSeq" id="XP_014150599.1">
    <property type="nucleotide sequence ID" value="XM_014295124.1"/>
</dbReference>
<evidence type="ECO:0000256" key="1">
    <source>
        <dbReference type="SAM" id="MobiDB-lite"/>
    </source>
</evidence>
<name>A0A0L0FIT9_9EUKA</name>
<keyword evidence="3" id="KW-1185">Reference proteome</keyword>